<dbReference type="AlphaFoldDB" id="A0A6H0KPK7"/>
<reference evidence="1 2" key="1">
    <citation type="submission" date="2020-03" db="EMBL/GenBank/DDBJ databases">
        <title>Genomic analysis of Bacteroides faecium CBA7301.</title>
        <authorList>
            <person name="Kim J."/>
            <person name="Roh S.W."/>
        </authorList>
    </citation>
    <scope>NUCLEOTIDE SEQUENCE [LARGE SCALE GENOMIC DNA]</scope>
    <source>
        <strain evidence="1 2">CBA7301</strain>
    </source>
</reference>
<proteinExistence type="predicted"/>
<evidence type="ECO:0000313" key="2">
    <source>
        <dbReference type="Proteomes" id="UP000501780"/>
    </source>
</evidence>
<dbReference type="EMBL" id="CP050831">
    <property type="protein sequence ID" value="QIU94961.1"/>
    <property type="molecule type" value="Genomic_DNA"/>
</dbReference>
<evidence type="ECO:0000313" key="1">
    <source>
        <dbReference type="EMBL" id="QIU94961.1"/>
    </source>
</evidence>
<accession>A0A6H0KPK7</accession>
<protein>
    <submittedName>
        <fullName evidence="1">Uncharacterized protein</fullName>
    </submittedName>
</protein>
<dbReference type="Proteomes" id="UP000501780">
    <property type="component" value="Chromosome"/>
</dbReference>
<dbReference type="KEGG" id="bfc:BacF7301_12765"/>
<gene>
    <name evidence="1" type="ORF">BacF7301_12765</name>
</gene>
<dbReference type="RefSeq" id="WP_167963344.1">
    <property type="nucleotide sequence ID" value="NZ_CP050831.1"/>
</dbReference>
<organism evidence="1 2">
    <name type="scientific">Bacteroides faecium</name>
    <dbReference type="NCBI Taxonomy" id="2715212"/>
    <lineage>
        <taxon>Bacteria</taxon>
        <taxon>Pseudomonadati</taxon>
        <taxon>Bacteroidota</taxon>
        <taxon>Bacteroidia</taxon>
        <taxon>Bacteroidales</taxon>
        <taxon>Bacteroidaceae</taxon>
        <taxon>Bacteroides</taxon>
    </lineage>
</organism>
<keyword evidence="2" id="KW-1185">Reference proteome</keyword>
<sequence>MKQKTILIMGLLSMFGLNNTGCINSQSSNKFQGRELHYAINDSLPKNYYLLTMSCNGCNFRILINDVPVYGFWDTGMYTGSYPINHFMLRSGAQKLKVELYPVYQHEELGINSEEPLYLEIKKRLNTGDLDDYVPVLINPIPKIQKGIPYYEYECIFKAEVPYEISELDNLVDLSKEVDIEKQVVAKYNEIKELYEKKKYAEFQDEFRLRDERIKISHYLSEDKSQKILENDMNLMKGNYKKVAPIENYNIKLYGNNKLILLEDKCDLDYLFRLDDGGEEIWPISFYLGKRKGSDKLEIVF</sequence>
<name>A0A6H0KPK7_9BACE</name>